<dbReference type="PANTHER" id="PTHR31471">
    <property type="entry name" value="OS02G0116800 PROTEIN"/>
    <property type="match status" value="1"/>
</dbReference>
<evidence type="ECO:0000259" key="4">
    <source>
        <dbReference type="Pfam" id="PF03763"/>
    </source>
</evidence>
<keyword evidence="6" id="KW-1185">Reference proteome</keyword>
<evidence type="ECO:0000256" key="1">
    <source>
        <dbReference type="ARBA" id="ARBA00005711"/>
    </source>
</evidence>
<name>A0ABD1H3W6_SALDI</name>
<protein>
    <submittedName>
        <fullName evidence="5">Radixin-like isoform X1</fullName>
    </submittedName>
</protein>
<dbReference type="Proteomes" id="UP001567538">
    <property type="component" value="Unassembled WGS sequence"/>
</dbReference>
<dbReference type="Pfam" id="PF03763">
    <property type="entry name" value="Remorin_C"/>
    <property type="match status" value="1"/>
</dbReference>
<proteinExistence type="inferred from homology"/>
<feature type="compositionally biased region" description="Basic and acidic residues" evidence="3">
    <location>
        <begin position="103"/>
        <end position="114"/>
    </location>
</feature>
<sequence>MESLIKQTRSRFGGSKEDKNSSTTDRKVPPQKTQSFREKKRSQGWIKKQLSRQMSWEYDFSRSEYPTAVAAAAYAIHSLEESSSRDKKERDYGHDNSLSKTKSIADEREDKPEPLKSALKSFDGTPRTSFKDEGTTSNRLPEKKPTRKISFADLDDISNNKGETLPPQKDPERTPSLRRPPPFADRQLSTADSRKPLKSPPPPPPPPPQPPIARKPGPADSAAAAWEKEEMASIRERYDKLRATIDNWETKKKKKAKRRIEGIEAELDKSKAKAIKKYNSEVSRITGIASGARSQAEENRRIEELKVKEKANKIRATGKIPATCLCF</sequence>
<feature type="domain" description="Remorin C-terminal" evidence="4">
    <location>
        <begin position="220"/>
        <end position="322"/>
    </location>
</feature>
<feature type="compositionally biased region" description="Pro residues" evidence="3">
    <location>
        <begin position="198"/>
        <end position="213"/>
    </location>
</feature>
<dbReference type="EMBL" id="JBEAFC010000007">
    <property type="protein sequence ID" value="KAL1551104.1"/>
    <property type="molecule type" value="Genomic_DNA"/>
</dbReference>
<comment type="caution">
    <text evidence="5">The sequence shown here is derived from an EMBL/GenBank/DDBJ whole genome shotgun (WGS) entry which is preliminary data.</text>
</comment>
<comment type="similarity">
    <text evidence="1">Belongs to the remorin family.</text>
</comment>
<organism evidence="5 6">
    <name type="scientific">Salvia divinorum</name>
    <name type="common">Maria pastora</name>
    <name type="synonym">Diviner's sage</name>
    <dbReference type="NCBI Taxonomy" id="28513"/>
    <lineage>
        <taxon>Eukaryota</taxon>
        <taxon>Viridiplantae</taxon>
        <taxon>Streptophyta</taxon>
        <taxon>Embryophyta</taxon>
        <taxon>Tracheophyta</taxon>
        <taxon>Spermatophyta</taxon>
        <taxon>Magnoliopsida</taxon>
        <taxon>eudicotyledons</taxon>
        <taxon>Gunneridae</taxon>
        <taxon>Pentapetalae</taxon>
        <taxon>asterids</taxon>
        <taxon>lamiids</taxon>
        <taxon>Lamiales</taxon>
        <taxon>Lamiaceae</taxon>
        <taxon>Nepetoideae</taxon>
        <taxon>Mentheae</taxon>
        <taxon>Salviinae</taxon>
        <taxon>Salvia</taxon>
        <taxon>Salvia subgen. Calosphace</taxon>
    </lineage>
</organism>
<dbReference type="PANTHER" id="PTHR31471:SF51">
    <property type="entry name" value="REMORIN FAMILY PROTEIN"/>
    <property type="match status" value="1"/>
</dbReference>
<evidence type="ECO:0000313" key="6">
    <source>
        <dbReference type="Proteomes" id="UP001567538"/>
    </source>
</evidence>
<evidence type="ECO:0000313" key="5">
    <source>
        <dbReference type="EMBL" id="KAL1551104.1"/>
    </source>
</evidence>
<gene>
    <name evidence="5" type="ORF">AAHA92_18986</name>
</gene>
<feature type="compositionally biased region" description="Basic and acidic residues" evidence="3">
    <location>
        <begin position="14"/>
        <end position="28"/>
    </location>
</feature>
<feature type="compositionally biased region" description="Basic and acidic residues" evidence="3">
    <location>
        <begin position="78"/>
        <end position="94"/>
    </location>
</feature>
<evidence type="ECO:0000256" key="3">
    <source>
        <dbReference type="SAM" id="MobiDB-lite"/>
    </source>
</evidence>
<feature type="coiled-coil region" evidence="2">
    <location>
        <begin position="231"/>
        <end position="313"/>
    </location>
</feature>
<dbReference type="AlphaFoldDB" id="A0ABD1H3W6"/>
<dbReference type="InterPro" id="IPR005516">
    <property type="entry name" value="Remorin_C"/>
</dbReference>
<keyword evidence="2" id="KW-0175">Coiled coil</keyword>
<feature type="region of interest" description="Disordered" evidence="3">
    <location>
        <begin position="1"/>
        <end position="45"/>
    </location>
</feature>
<accession>A0ABD1H3W6</accession>
<feature type="region of interest" description="Disordered" evidence="3">
    <location>
        <begin position="78"/>
        <end position="227"/>
    </location>
</feature>
<feature type="compositionally biased region" description="Basic and acidic residues" evidence="3">
    <location>
        <begin position="129"/>
        <end position="144"/>
    </location>
</feature>
<evidence type="ECO:0000256" key="2">
    <source>
        <dbReference type="SAM" id="Coils"/>
    </source>
</evidence>
<reference evidence="5 6" key="1">
    <citation type="submission" date="2024-06" db="EMBL/GenBank/DDBJ databases">
        <title>A chromosome level genome sequence of Diviner's sage (Salvia divinorum).</title>
        <authorList>
            <person name="Ford S.A."/>
            <person name="Ro D.-K."/>
            <person name="Ness R.W."/>
            <person name="Phillips M.A."/>
        </authorList>
    </citation>
    <scope>NUCLEOTIDE SEQUENCE [LARGE SCALE GENOMIC DNA]</scope>
    <source>
        <strain evidence="5">SAF-2024a</strain>
        <tissue evidence="5">Leaf</tissue>
    </source>
</reference>